<reference evidence="4" key="1">
    <citation type="submission" date="2013-08" db="EMBL/GenBank/DDBJ databases">
        <title>Gene expansion shapes genome architecture in the human pathogen Lichtheimia corymbifera: an evolutionary genomics analysis in the ancient terrestrial Mucorales (Mucoromycotina).</title>
        <authorList>
            <person name="Schwartze V.U."/>
            <person name="Winter S."/>
            <person name="Shelest E."/>
            <person name="Marcet-Houben M."/>
            <person name="Horn F."/>
            <person name="Wehner S."/>
            <person name="Hoffmann K."/>
            <person name="Riege K."/>
            <person name="Sammeth M."/>
            <person name="Nowrousian M."/>
            <person name="Valiante V."/>
            <person name="Linde J."/>
            <person name="Jacobsen I.D."/>
            <person name="Marz M."/>
            <person name="Brakhage A.A."/>
            <person name="Gabaldon T."/>
            <person name="Bocker S."/>
            <person name="Voigt K."/>
        </authorList>
    </citation>
    <scope>NUCLEOTIDE SEQUENCE [LARGE SCALE GENOMIC DNA]</scope>
    <source>
        <strain evidence="4">FSU 9682</strain>
    </source>
</reference>
<dbReference type="CDD" id="cd05672">
    <property type="entry name" value="M20_ACY1L2-like"/>
    <property type="match status" value="1"/>
</dbReference>
<dbReference type="GO" id="GO:0016805">
    <property type="term" value="F:dipeptidase activity"/>
    <property type="evidence" value="ECO:0007669"/>
    <property type="project" value="InterPro"/>
</dbReference>
<dbReference type="AlphaFoldDB" id="A0A068S9A8"/>
<dbReference type="STRING" id="1263082.A0A068S9A8"/>
<comment type="caution">
    <text evidence="4">The sequence shown here is derived from an EMBL/GenBank/DDBJ whole genome shotgun (WGS) entry which is preliminary data.</text>
</comment>
<dbReference type="OrthoDB" id="6119954at2759"/>
<dbReference type="Proteomes" id="UP000027586">
    <property type="component" value="Unassembled WGS sequence"/>
</dbReference>
<dbReference type="InterPro" id="IPR017144">
    <property type="entry name" value="Xaa-Arg_dipeptidase"/>
</dbReference>
<feature type="domain" description="Peptidase M20 dimerisation" evidence="3">
    <location>
        <begin position="176"/>
        <end position="268"/>
    </location>
</feature>
<dbReference type="InterPro" id="IPR036264">
    <property type="entry name" value="Bact_exopeptidase_dim_dom"/>
</dbReference>
<dbReference type="Gene3D" id="3.30.70.360">
    <property type="match status" value="1"/>
</dbReference>
<accession>A0A068S9A8</accession>
<dbReference type="InterPro" id="IPR011650">
    <property type="entry name" value="Peptidase_M20_dimer"/>
</dbReference>
<comment type="similarity">
    <text evidence="1 2">Belongs to the peptidase M20A family.</text>
</comment>
<organism evidence="4 5">
    <name type="scientific">Lichtheimia corymbifera JMRC:FSU:9682</name>
    <dbReference type="NCBI Taxonomy" id="1263082"/>
    <lineage>
        <taxon>Eukaryota</taxon>
        <taxon>Fungi</taxon>
        <taxon>Fungi incertae sedis</taxon>
        <taxon>Mucoromycota</taxon>
        <taxon>Mucoromycotina</taxon>
        <taxon>Mucoromycetes</taxon>
        <taxon>Mucorales</taxon>
        <taxon>Lichtheimiaceae</taxon>
        <taxon>Lichtheimia</taxon>
    </lineage>
</organism>
<keyword evidence="5" id="KW-1185">Reference proteome</keyword>
<evidence type="ECO:0000256" key="1">
    <source>
        <dbReference type="ARBA" id="ARBA00006247"/>
    </source>
</evidence>
<dbReference type="NCBIfam" id="TIGR01891">
    <property type="entry name" value="amidohydrolases"/>
    <property type="match status" value="1"/>
</dbReference>
<dbReference type="EMBL" id="CBTN010000056">
    <property type="protein sequence ID" value="CDH58412.1"/>
    <property type="molecule type" value="Genomic_DNA"/>
</dbReference>
<dbReference type="InterPro" id="IPR002933">
    <property type="entry name" value="Peptidase_M20"/>
</dbReference>
<dbReference type="FunFam" id="3.30.70.360:FF:000004">
    <property type="entry name" value="Peptidase M20 domain-containing protein 2"/>
    <property type="match status" value="1"/>
</dbReference>
<evidence type="ECO:0000259" key="3">
    <source>
        <dbReference type="Pfam" id="PF07687"/>
    </source>
</evidence>
<dbReference type="Gene3D" id="3.40.630.10">
    <property type="entry name" value="Zn peptidases"/>
    <property type="match status" value="1"/>
</dbReference>
<dbReference type="SUPFAM" id="SSF55031">
    <property type="entry name" value="Bacterial exopeptidase dimerisation domain"/>
    <property type="match status" value="1"/>
</dbReference>
<dbReference type="InterPro" id="IPR052030">
    <property type="entry name" value="Peptidase_M20/M20A_hydrolases"/>
</dbReference>
<dbReference type="SUPFAM" id="SSF53187">
    <property type="entry name" value="Zn-dependent exopeptidases"/>
    <property type="match status" value="1"/>
</dbReference>
<sequence>MNKASVLITNTIASIDAELRDVNLKIHDDPEIGRHEFHASKLLADYMESKGFKVKLGLPGIPTAFIAEYTRGSSGRRIGFCSEYDALPGIGHGCGHPLIAISGVACAIAIKSVLEEGILQEGSVVLFGTPAEETTHGGKISMIDQHVFQSRVDFCMMLHPYPYDINYCVMLARDEMKVEFFGKASHAGAAPWEGINAVDALMQGWDNMSMLRQQTLPTNRIHGRLVEAGKSANVIPDFASAEVVVRSVTHEELVELKAKVALCFEAAAVATGCKIKLTWNESGICKDVFMNDALTTTYRQYMEQEGVPFMSRVDEEKVISGSTDFGNVSYVVPGTHPHFGIGIDAPIHSVKFEKAARTETAHQHTLRAAGALAKAGANVLLDDSLYSQMQADFRQGKQ</sequence>
<evidence type="ECO:0000313" key="4">
    <source>
        <dbReference type="EMBL" id="CDH58412.1"/>
    </source>
</evidence>
<evidence type="ECO:0000313" key="5">
    <source>
        <dbReference type="Proteomes" id="UP000027586"/>
    </source>
</evidence>
<dbReference type="Pfam" id="PF01546">
    <property type="entry name" value="Peptidase_M20"/>
    <property type="match status" value="1"/>
</dbReference>
<evidence type="ECO:0000256" key="2">
    <source>
        <dbReference type="PIRNR" id="PIRNR037226"/>
    </source>
</evidence>
<dbReference type="VEuPathDB" id="FungiDB:LCOR_09273.1"/>
<gene>
    <name evidence="4" type="ORF">LCOR_09273.1</name>
</gene>
<dbReference type="PANTHER" id="PTHR30575">
    <property type="entry name" value="PEPTIDASE M20"/>
    <property type="match status" value="1"/>
</dbReference>
<dbReference type="PIRSF" id="PIRSF037226">
    <property type="entry name" value="Amidohydrolase_ACY1L2_prd"/>
    <property type="match status" value="1"/>
</dbReference>
<proteinExistence type="inferred from homology"/>
<dbReference type="Pfam" id="PF07687">
    <property type="entry name" value="M20_dimer"/>
    <property type="match status" value="1"/>
</dbReference>
<dbReference type="PANTHER" id="PTHR30575:SF0">
    <property type="entry name" value="XAA-ARG DIPEPTIDASE"/>
    <property type="match status" value="1"/>
</dbReference>
<name>A0A068S9A8_9FUNG</name>
<dbReference type="InterPro" id="IPR017439">
    <property type="entry name" value="Amidohydrolase"/>
</dbReference>
<protein>
    <recommendedName>
        <fullName evidence="2">Peptidase M20 domain-containing protein 2</fullName>
    </recommendedName>
</protein>